<dbReference type="EMBL" id="MFKF01000098">
    <property type="protein sequence ID" value="OGG54702.1"/>
    <property type="molecule type" value="Genomic_DNA"/>
</dbReference>
<evidence type="ECO:0000313" key="2">
    <source>
        <dbReference type="EMBL" id="OGG54702.1"/>
    </source>
</evidence>
<accession>A0A1F6D0X9</accession>
<dbReference type="SUPFAM" id="SSF53335">
    <property type="entry name" value="S-adenosyl-L-methionine-dependent methyltransferases"/>
    <property type="match status" value="1"/>
</dbReference>
<evidence type="ECO:0000259" key="1">
    <source>
        <dbReference type="Pfam" id="PF01170"/>
    </source>
</evidence>
<gene>
    <name evidence="2" type="ORF">A3F84_27615</name>
</gene>
<dbReference type="AlphaFoldDB" id="A0A1F6D0X9"/>
<dbReference type="GO" id="GO:0030488">
    <property type="term" value="P:tRNA methylation"/>
    <property type="evidence" value="ECO:0007669"/>
    <property type="project" value="TreeGrafter"/>
</dbReference>
<dbReference type="CDD" id="cd02440">
    <property type="entry name" value="AdoMet_MTases"/>
    <property type="match status" value="1"/>
</dbReference>
<protein>
    <recommendedName>
        <fullName evidence="1">Ribosomal RNA large subunit methyltransferase K/L-like methyltransferase domain-containing protein</fullName>
    </recommendedName>
</protein>
<dbReference type="GO" id="GO:0016423">
    <property type="term" value="F:tRNA (guanine) methyltransferase activity"/>
    <property type="evidence" value="ECO:0007669"/>
    <property type="project" value="TreeGrafter"/>
</dbReference>
<dbReference type="PANTHER" id="PTHR14911">
    <property type="entry name" value="THUMP DOMAIN-CONTAINING"/>
    <property type="match status" value="1"/>
</dbReference>
<dbReference type="PANTHER" id="PTHR14911:SF13">
    <property type="entry name" value="TRNA (GUANINE(6)-N2)-METHYLTRANSFERASE THUMP3"/>
    <property type="match status" value="1"/>
</dbReference>
<dbReference type="Gene3D" id="3.40.50.150">
    <property type="entry name" value="Vaccinia Virus protein VP39"/>
    <property type="match status" value="1"/>
</dbReference>
<dbReference type="Pfam" id="PF01170">
    <property type="entry name" value="UPF0020"/>
    <property type="match status" value="1"/>
</dbReference>
<dbReference type="InterPro" id="IPR000241">
    <property type="entry name" value="RlmKL-like_Mtase"/>
</dbReference>
<dbReference type="Proteomes" id="UP000178606">
    <property type="component" value="Unassembled WGS sequence"/>
</dbReference>
<comment type="caution">
    <text evidence="2">The sequence shown here is derived from an EMBL/GenBank/DDBJ whole genome shotgun (WGS) entry which is preliminary data.</text>
</comment>
<reference evidence="2 3" key="1">
    <citation type="journal article" date="2016" name="Nat. Commun.">
        <title>Thousands of microbial genomes shed light on interconnected biogeochemical processes in an aquifer system.</title>
        <authorList>
            <person name="Anantharaman K."/>
            <person name="Brown C.T."/>
            <person name="Hug L.A."/>
            <person name="Sharon I."/>
            <person name="Castelle C.J."/>
            <person name="Probst A.J."/>
            <person name="Thomas B.C."/>
            <person name="Singh A."/>
            <person name="Wilkins M.J."/>
            <person name="Karaoz U."/>
            <person name="Brodie E.L."/>
            <person name="Williams K.H."/>
            <person name="Hubbard S.S."/>
            <person name="Banfield J.F."/>
        </authorList>
    </citation>
    <scope>NUCLEOTIDE SEQUENCE [LARGE SCALE GENOMIC DNA]</scope>
    <source>
        <strain evidence="3">RIFCSPLOWO2_12_FULL_64_10</strain>
    </source>
</reference>
<dbReference type="InterPro" id="IPR029063">
    <property type="entry name" value="SAM-dependent_MTases_sf"/>
</dbReference>
<evidence type="ECO:0000313" key="3">
    <source>
        <dbReference type="Proteomes" id="UP000178606"/>
    </source>
</evidence>
<name>A0A1F6D0X9_HANXR</name>
<sequence length="341" mass="37099">MSGEDEVYVLLIPHGLEEVVLRHVAAMPGASEADLLTDGAVELRYAGPLTRLRDLRVAEGVFRLLGAFLSSRNLDEMMRNLFSQVDFRGCLKRGDAEPPDGRFSLSLSLDPALGIPYRDFRSEVAFALQATLRTEPFSEEADASIHVAAGPEAGWVGVGWSERHPAEKGGMIPASVAAGLALWAGARPDDRVLDPFCGPGEVLRERALTGPAAALLGGDVDPKIVRSAQARLREFPARLCRWDPRRLPLKARSIDTVLSSLPSGPQAGSRQIARSLYQSLLRETLRLLRPTGRAVLLAGEGEVLAGLLARQPEFAVEVQRPVRTGHFRAELFVIRPVLKLL</sequence>
<feature type="domain" description="Ribosomal RNA large subunit methyltransferase K/L-like methyltransferase" evidence="1">
    <location>
        <begin position="165"/>
        <end position="313"/>
    </location>
</feature>
<organism evidence="2 3">
    <name type="scientific">Handelsmanbacteria sp. (strain RIFCSPLOWO2_12_FULL_64_10)</name>
    <dbReference type="NCBI Taxonomy" id="1817868"/>
    <lineage>
        <taxon>Bacteria</taxon>
        <taxon>Candidatus Handelsmaniibacteriota</taxon>
    </lineage>
</organism>
<proteinExistence type="predicted"/>